<dbReference type="InterPro" id="IPR003148">
    <property type="entry name" value="RCK_N"/>
</dbReference>
<dbReference type="GO" id="GO:1902600">
    <property type="term" value="P:proton transmembrane transport"/>
    <property type="evidence" value="ECO:0007669"/>
    <property type="project" value="InterPro"/>
</dbReference>
<evidence type="ECO:0000256" key="5">
    <source>
        <dbReference type="ARBA" id="ARBA00022989"/>
    </source>
</evidence>
<dbReference type="Pfam" id="PF00999">
    <property type="entry name" value="Na_H_Exchanger"/>
    <property type="match status" value="1"/>
</dbReference>
<evidence type="ECO:0000256" key="3">
    <source>
        <dbReference type="ARBA" id="ARBA00022448"/>
    </source>
</evidence>
<feature type="transmembrane region" description="Helical" evidence="7">
    <location>
        <begin position="33"/>
        <end position="51"/>
    </location>
</feature>
<dbReference type="RefSeq" id="WP_216797554.1">
    <property type="nucleotide sequence ID" value="NZ_LR890046.1"/>
</dbReference>
<dbReference type="AlphaFoldDB" id="A0A8D9CIS9"/>
<proteinExistence type="inferred from homology"/>
<evidence type="ECO:0000259" key="8">
    <source>
        <dbReference type="Pfam" id="PF00999"/>
    </source>
</evidence>
<dbReference type="EMBL" id="LR890046">
    <property type="protein sequence ID" value="CAD6506716.1"/>
    <property type="molecule type" value="Genomic_DNA"/>
</dbReference>
<evidence type="ECO:0000256" key="2">
    <source>
        <dbReference type="ARBA" id="ARBA00005551"/>
    </source>
</evidence>
<comment type="similarity">
    <text evidence="2">Belongs to the monovalent cation:proton antiporter 2 (CPA2) transporter (TC 2.A.37) family.</text>
</comment>
<feature type="transmembrane region" description="Helical" evidence="7">
    <location>
        <begin position="196"/>
        <end position="217"/>
    </location>
</feature>
<feature type="transmembrane region" description="Helical" evidence="7">
    <location>
        <begin position="118"/>
        <end position="136"/>
    </location>
</feature>
<name>A0A8D9CIS9_9BURK</name>
<dbReference type="Proteomes" id="UP000693996">
    <property type="component" value="Plasmid pMVTALT"/>
</dbReference>
<sequence length="587" mass="62309">MPHDITLITLIATGLGLAMILGYAVSWLRMPPLVGYLLAGVLCGPGTPGFVGDLALASQLAEIGVMLLMFGVGLHFSLDDLLAVKRIAMPGAIVQIVVATALGMSTAIWWGWPIGVSLVFGLALSVASTVVLLRALEDRSQIDSANGRIAVGWLVVEDLVMVLVLVLLPPLSGLLGGSPNSNILTKVYAATPQSNLWIMVGVTFAKVSAFIILMLVVGRRVFPRLLFLVARTGSRELFTLCVVAAAVGIAYGSTRLFDVSFALGAFFAGMMMHESEFSHRAAAETLPLRDAFSVLFFVSVGMLFDPHVLISAPLHVLGVVAIIMVGKTLAAIALVLAFRYPLNSALTVGASLAQIGEFSFILAGLGVSLGLLPKEGLDLILAGSLISIAFNSLVFAAIEPAQTWIRSRSSLARQMECREDPLAALPMTVPQAHLTGQVVIVGYSRVGFRIGEILSAHQIAYVVAEQHRDIVEKLRTEQKPAVCGDASDPMVLVQAHIARAGILVVTLSDTFNIRKIVDTARIINPSIEAVLCADNNDEAALLESEKVGTVFVGDSELARGITSYILSRMTGAVTSNTPKTNVSKHLE</sequence>
<evidence type="ECO:0000313" key="11">
    <source>
        <dbReference type="EMBL" id="CAG7605359.1"/>
    </source>
</evidence>
<geneLocation type="plasmid" evidence="10">
    <name>1</name>
</geneLocation>
<feature type="transmembrane region" description="Helical" evidence="7">
    <location>
        <begin position="90"/>
        <end position="112"/>
    </location>
</feature>
<comment type="subcellular location">
    <subcellularLocation>
        <location evidence="1">Membrane</location>
        <topology evidence="1">Multi-pass membrane protein</topology>
    </subcellularLocation>
</comment>
<organism evidence="10">
    <name type="scientific">Candidatus Vallotiella hemipterorum</name>
    <dbReference type="NCBI Taxonomy" id="1177213"/>
    <lineage>
        <taxon>Bacteria</taxon>
        <taxon>Pseudomonadati</taxon>
        <taxon>Pseudomonadota</taxon>
        <taxon>Betaproteobacteria</taxon>
        <taxon>Burkholderiales</taxon>
        <taxon>Burkholderiaceae</taxon>
        <taxon>Candidatus Vallotiella</taxon>
    </lineage>
</organism>
<keyword evidence="5 7" id="KW-1133">Transmembrane helix</keyword>
<gene>
    <name evidence="10" type="primary">ybaL</name>
    <name evidence="11" type="ORF">MYVALT_H_00280</name>
    <name evidence="10" type="ORF">VALLOT_H_00280</name>
</gene>
<evidence type="ECO:0000313" key="10">
    <source>
        <dbReference type="EMBL" id="CAD6506716.1"/>
    </source>
</evidence>
<keyword evidence="3" id="KW-0813">Transport</keyword>
<keyword evidence="6 7" id="KW-0472">Membrane</keyword>
<evidence type="ECO:0000313" key="12">
    <source>
        <dbReference type="Proteomes" id="UP000693996"/>
    </source>
</evidence>
<geneLocation type="plasmid" evidence="11 12">
    <name>pMVTALT</name>
</geneLocation>
<dbReference type="GO" id="GO:0016020">
    <property type="term" value="C:membrane"/>
    <property type="evidence" value="ECO:0007669"/>
    <property type="project" value="UniProtKB-SubCell"/>
</dbReference>
<evidence type="ECO:0000256" key="1">
    <source>
        <dbReference type="ARBA" id="ARBA00004141"/>
    </source>
</evidence>
<feature type="transmembrane region" description="Helical" evidence="7">
    <location>
        <begin position="148"/>
        <end position="168"/>
    </location>
</feature>
<feature type="transmembrane region" description="Helical" evidence="7">
    <location>
        <begin position="6"/>
        <end position="26"/>
    </location>
</feature>
<reference evidence="10" key="1">
    <citation type="submission" date="2020-10" db="EMBL/GenBank/DDBJ databases">
        <authorList>
            <person name="Szabo G."/>
        </authorList>
    </citation>
    <scope>NUCLEOTIDE SEQUENCE</scope>
    <source>
        <strain evidence="11">MYVALT</strain>
        <strain evidence="10">VALLOT</strain>
        <plasmid evidence="10">1</plasmid>
        <plasmid evidence="11">pMVTALT</plasmid>
    </source>
</reference>
<feature type="transmembrane region" description="Helical" evidence="7">
    <location>
        <begin position="316"/>
        <end position="338"/>
    </location>
</feature>
<feature type="transmembrane region" description="Helical" evidence="7">
    <location>
        <begin position="291"/>
        <end position="310"/>
    </location>
</feature>
<dbReference type="PANTHER" id="PTHR42751">
    <property type="entry name" value="SODIUM/HYDROGEN EXCHANGER FAMILY/TRKA DOMAIN PROTEIN"/>
    <property type="match status" value="1"/>
</dbReference>
<evidence type="ECO:0000259" key="9">
    <source>
        <dbReference type="Pfam" id="PF02254"/>
    </source>
</evidence>
<dbReference type="GO" id="GO:0015297">
    <property type="term" value="F:antiporter activity"/>
    <property type="evidence" value="ECO:0007669"/>
    <property type="project" value="InterPro"/>
</dbReference>
<evidence type="ECO:0000256" key="4">
    <source>
        <dbReference type="ARBA" id="ARBA00022692"/>
    </source>
</evidence>
<dbReference type="PANTHER" id="PTHR42751:SF1">
    <property type="entry name" value="CATION_PROTON ANTIPORTER YBAL-RELATED"/>
    <property type="match status" value="1"/>
</dbReference>
<keyword evidence="4 7" id="KW-0812">Transmembrane</keyword>
<evidence type="ECO:0000256" key="6">
    <source>
        <dbReference type="ARBA" id="ARBA00023136"/>
    </source>
</evidence>
<evidence type="ECO:0000256" key="7">
    <source>
        <dbReference type="SAM" id="Phobius"/>
    </source>
</evidence>
<dbReference type="GO" id="GO:0006813">
    <property type="term" value="P:potassium ion transport"/>
    <property type="evidence" value="ECO:0007669"/>
    <property type="project" value="InterPro"/>
</dbReference>
<accession>A0A8D9CIS9</accession>
<feature type="transmembrane region" description="Helical" evidence="7">
    <location>
        <begin position="345"/>
        <end position="367"/>
    </location>
</feature>
<feature type="transmembrane region" description="Helical" evidence="7">
    <location>
        <begin position="237"/>
        <end position="253"/>
    </location>
</feature>
<keyword evidence="12" id="KW-1185">Reference proteome</keyword>
<dbReference type="Pfam" id="PF02254">
    <property type="entry name" value="TrkA_N"/>
    <property type="match status" value="1"/>
</dbReference>
<dbReference type="InterPro" id="IPR006153">
    <property type="entry name" value="Cation/H_exchanger_TM"/>
</dbReference>
<dbReference type="EMBL" id="OU343032">
    <property type="protein sequence ID" value="CAG7605359.1"/>
    <property type="molecule type" value="Genomic_DNA"/>
</dbReference>
<keyword evidence="10" id="KW-0614">Plasmid</keyword>
<protein>
    <submittedName>
        <fullName evidence="10">Inner membrane protein YbaL</fullName>
    </submittedName>
</protein>
<feature type="domain" description="Cation/H+ exchanger transmembrane" evidence="8">
    <location>
        <begin position="18"/>
        <end position="395"/>
    </location>
</feature>
<dbReference type="KEGG" id="vtr:MYVALT_H_00280"/>
<feature type="transmembrane region" description="Helical" evidence="7">
    <location>
        <begin position="57"/>
        <end position="78"/>
    </location>
</feature>
<feature type="domain" description="RCK N-terminal" evidence="9">
    <location>
        <begin position="438"/>
        <end position="550"/>
    </location>
</feature>
<feature type="transmembrane region" description="Helical" evidence="7">
    <location>
        <begin position="379"/>
        <end position="398"/>
    </location>
</feature>